<dbReference type="Pfam" id="PF03548">
    <property type="entry name" value="LolA"/>
    <property type="match status" value="1"/>
</dbReference>
<dbReference type="SUPFAM" id="SSF89392">
    <property type="entry name" value="Prokaryotic lipoproteins and lipoprotein localization factors"/>
    <property type="match status" value="1"/>
</dbReference>
<dbReference type="PANTHER" id="PTHR35869">
    <property type="entry name" value="OUTER-MEMBRANE LIPOPROTEIN CARRIER PROTEIN"/>
    <property type="match status" value="1"/>
</dbReference>
<dbReference type="CDD" id="cd16325">
    <property type="entry name" value="LolA"/>
    <property type="match status" value="1"/>
</dbReference>
<evidence type="ECO:0000313" key="3">
    <source>
        <dbReference type="EMBL" id="SIT06002.1"/>
    </source>
</evidence>
<sequence>MKKFYVLLMMLAGVTTLVNAQNDPNAKKILDNVSTKLKTYKGVTANFTYTTTDKKNVKRGSVAGAISIKGDQYYIKQGSTEIFCNGKQTWNFNGDSEVTVAPVDNDAKTLSPQKFLSDFYDKDFSYKLISSAGQFHQIQLQPNDKRKNFKQVTVFIDKAKNMVTKAQVIDKSDNTVEFKLSNVNTSAALADSKFVFDAKQHPGVEVINN</sequence>
<feature type="chain" id="PRO_5013020964" evidence="2">
    <location>
        <begin position="21"/>
        <end position="209"/>
    </location>
</feature>
<organism evidence="3 4">
    <name type="scientific">Filimonas lacunae</name>
    <dbReference type="NCBI Taxonomy" id="477680"/>
    <lineage>
        <taxon>Bacteria</taxon>
        <taxon>Pseudomonadati</taxon>
        <taxon>Bacteroidota</taxon>
        <taxon>Chitinophagia</taxon>
        <taxon>Chitinophagales</taxon>
        <taxon>Chitinophagaceae</taxon>
        <taxon>Filimonas</taxon>
    </lineage>
</organism>
<evidence type="ECO:0000313" key="4">
    <source>
        <dbReference type="Proteomes" id="UP000186917"/>
    </source>
</evidence>
<keyword evidence="4" id="KW-1185">Reference proteome</keyword>
<feature type="signal peptide" evidence="2">
    <location>
        <begin position="1"/>
        <end position="20"/>
    </location>
</feature>
<gene>
    <name evidence="3" type="ORF">SAMN05421788_103230</name>
</gene>
<evidence type="ECO:0000256" key="1">
    <source>
        <dbReference type="ARBA" id="ARBA00022729"/>
    </source>
</evidence>
<dbReference type="InterPro" id="IPR004564">
    <property type="entry name" value="OM_lipoprot_carrier_LolA-like"/>
</dbReference>
<name>A0A1N7P5V3_9BACT</name>
<dbReference type="OrthoDB" id="9810685at2"/>
<dbReference type="EMBL" id="FTOR01000003">
    <property type="protein sequence ID" value="SIT06002.1"/>
    <property type="molecule type" value="Genomic_DNA"/>
</dbReference>
<dbReference type="Proteomes" id="UP000186917">
    <property type="component" value="Unassembled WGS sequence"/>
</dbReference>
<dbReference type="InterPro" id="IPR029046">
    <property type="entry name" value="LolA/LolB/LppX"/>
</dbReference>
<keyword evidence="3" id="KW-0449">Lipoprotein</keyword>
<reference evidence="4" key="1">
    <citation type="submission" date="2017-01" db="EMBL/GenBank/DDBJ databases">
        <authorList>
            <person name="Varghese N."/>
            <person name="Submissions S."/>
        </authorList>
    </citation>
    <scope>NUCLEOTIDE SEQUENCE [LARGE SCALE GENOMIC DNA]</scope>
    <source>
        <strain evidence="4">DSM 21054</strain>
    </source>
</reference>
<evidence type="ECO:0000256" key="2">
    <source>
        <dbReference type="SAM" id="SignalP"/>
    </source>
</evidence>
<protein>
    <submittedName>
        <fullName evidence="3">Outer membrane lipoprotein-sorting protein</fullName>
    </submittedName>
</protein>
<keyword evidence="1 2" id="KW-0732">Signal</keyword>
<dbReference type="PANTHER" id="PTHR35869:SF1">
    <property type="entry name" value="OUTER-MEMBRANE LIPOPROTEIN CARRIER PROTEIN"/>
    <property type="match status" value="1"/>
</dbReference>
<proteinExistence type="predicted"/>
<dbReference type="STRING" id="477680.SAMN05421788_103230"/>
<dbReference type="AlphaFoldDB" id="A0A1N7P5V3"/>
<dbReference type="RefSeq" id="WP_084206205.1">
    <property type="nucleotide sequence ID" value="NZ_AP017422.1"/>
</dbReference>
<dbReference type="Gene3D" id="2.50.20.10">
    <property type="entry name" value="Lipoprotein localisation LolA/LolB/LppX"/>
    <property type="match status" value="1"/>
</dbReference>
<accession>A0A1N7P5V3</accession>